<dbReference type="AlphaFoldDB" id="A0A5S9XXW2"/>
<accession>A0A5S9XXW2</accession>
<dbReference type="OrthoDB" id="10428260at2759"/>
<proteinExistence type="predicted"/>
<organism evidence="1 2">
    <name type="scientific">Arabidopsis thaliana</name>
    <name type="common">Mouse-ear cress</name>
    <dbReference type="NCBI Taxonomy" id="3702"/>
    <lineage>
        <taxon>Eukaryota</taxon>
        <taxon>Viridiplantae</taxon>
        <taxon>Streptophyta</taxon>
        <taxon>Embryophyta</taxon>
        <taxon>Tracheophyta</taxon>
        <taxon>Spermatophyta</taxon>
        <taxon>Magnoliopsida</taxon>
        <taxon>eudicotyledons</taxon>
        <taxon>Gunneridae</taxon>
        <taxon>Pentapetalae</taxon>
        <taxon>rosids</taxon>
        <taxon>malvids</taxon>
        <taxon>Brassicales</taxon>
        <taxon>Brassicaceae</taxon>
        <taxon>Camelineae</taxon>
        <taxon>Arabidopsis</taxon>
    </lineage>
</organism>
<gene>
    <name evidence="1" type="ORF">C24_LOCUS19825</name>
</gene>
<evidence type="ECO:0000313" key="1">
    <source>
        <dbReference type="EMBL" id="CAA0397111.1"/>
    </source>
</evidence>
<dbReference type="Proteomes" id="UP000434276">
    <property type="component" value="Unassembled WGS sequence"/>
</dbReference>
<evidence type="ECO:0000313" key="2">
    <source>
        <dbReference type="Proteomes" id="UP000434276"/>
    </source>
</evidence>
<protein>
    <submittedName>
        <fullName evidence="1">Uncharacterized protein</fullName>
    </submittedName>
</protein>
<dbReference type="EMBL" id="CACSHJ010000095">
    <property type="protein sequence ID" value="CAA0397111.1"/>
    <property type="molecule type" value="Genomic_DNA"/>
</dbReference>
<reference evidence="1 2" key="1">
    <citation type="submission" date="2019-12" db="EMBL/GenBank/DDBJ databases">
        <authorList>
            <person name="Jiao W.-B."/>
            <person name="Schneeberger K."/>
        </authorList>
    </citation>
    <scope>NUCLEOTIDE SEQUENCE [LARGE SCALE GENOMIC DNA]</scope>
    <source>
        <strain evidence="2">cv. C24</strain>
    </source>
</reference>
<name>A0A5S9XXW2_ARATH</name>
<sequence>MIREKLRNSWEEERLQRKGLSERRRFGSYGAGNCNETTKLLLSLLLSLSRNLFLSALLLEMYLNEEEAMCGKKSIYRERDGDRTIFCLFRFPFVT</sequence>